<dbReference type="EMBL" id="CP014229">
    <property type="protein sequence ID" value="AMD89239.1"/>
    <property type="molecule type" value="Genomic_DNA"/>
</dbReference>
<keyword evidence="1" id="KW-0501">Molybdenum cofactor biosynthesis</keyword>
<dbReference type="Gene3D" id="3.40.980.10">
    <property type="entry name" value="MoaB/Mog-like domain"/>
    <property type="match status" value="1"/>
</dbReference>
<organism evidence="3 4">
    <name type="scientific">Desulfovibrio fairfieldensis</name>
    <dbReference type="NCBI Taxonomy" id="44742"/>
    <lineage>
        <taxon>Bacteria</taxon>
        <taxon>Pseudomonadati</taxon>
        <taxon>Thermodesulfobacteriota</taxon>
        <taxon>Desulfovibrionia</taxon>
        <taxon>Desulfovibrionales</taxon>
        <taxon>Desulfovibrionaceae</taxon>
        <taxon>Desulfovibrio</taxon>
    </lineage>
</organism>
<comment type="pathway">
    <text evidence="1">Cofactor biosynthesis; molybdopterin biosynthesis.</text>
</comment>
<evidence type="ECO:0000313" key="3">
    <source>
        <dbReference type="EMBL" id="AMD89239.1"/>
    </source>
</evidence>
<dbReference type="InterPro" id="IPR038987">
    <property type="entry name" value="MoeA-like"/>
</dbReference>
<comment type="similarity">
    <text evidence="1">Belongs to the MoeA family.</text>
</comment>
<dbReference type="AlphaFoldDB" id="A0A120KMW3"/>
<feature type="domain" description="MoaB/Mog" evidence="2">
    <location>
        <begin position="178"/>
        <end position="314"/>
    </location>
</feature>
<accession>A0A120KMW3</accession>
<dbReference type="PANTHER" id="PTHR10192">
    <property type="entry name" value="MOLYBDOPTERIN BIOSYNTHESIS PROTEIN"/>
    <property type="match status" value="1"/>
</dbReference>
<proteinExistence type="inferred from homology"/>
<comment type="cofactor">
    <cofactor evidence="1">
        <name>Mg(2+)</name>
        <dbReference type="ChEBI" id="CHEBI:18420"/>
    </cofactor>
</comment>
<dbReference type="Pfam" id="PF00994">
    <property type="entry name" value="MoCF_biosynth"/>
    <property type="match status" value="1"/>
</dbReference>
<comment type="catalytic activity">
    <reaction evidence="1">
        <text>adenylyl-molybdopterin + molybdate = Mo-molybdopterin + AMP + H(+)</text>
        <dbReference type="Rhea" id="RHEA:35047"/>
        <dbReference type="ChEBI" id="CHEBI:15378"/>
        <dbReference type="ChEBI" id="CHEBI:36264"/>
        <dbReference type="ChEBI" id="CHEBI:62727"/>
        <dbReference type="ChEBI" id="CHEBI:71302"/>
        <dbReference type="ChEBI" id="CHEBI:456215"/>
    </reaction>
</comment>
<dbReference type="GO" id="GO:0061599">
    <property type="term" value="F:molybdopterin molybdotransferase activity"/>
    <property type="evidence" value="ECO:0007669"/>
    <property type="project" value="UniProtKB-UniRule"/>
</dbReference>
<dbReference type="InterPro" id="IPR001453">
    <property type="entry name" value="MoaB/Mog_dom"/>
</dbReference>
<dbReference type="SMART" id="SM00852">
    <property type="entry name" value="MoCF_biosynth"/>
    <property type="match status" value="1"/>
</dbReference>
<sequence>MSKPAAMKTIDVRDAVGSVLCHDITRIVPGQSKGPVFRKGHVVREEDIPVLLEVGKEHLFVFEPQPGMVHENEAAARIAAVTAGANILLSEPKEGRINFSAACDGLLRVDVAALSRINSLGEITLATLHSLQRVDKGRDVAGTRVVPLLIDDEKLRALEGMVGSPVVEVLPLRRFQVGMVTTGSEVFYGRIQDGFGPVLRKKFAGLGSSVMGQTLTSDDVEMTASAIAAFLQQGADMVVVTGGMSVDPDDRTPAAIRAAGAEVVSYGAPVYPGAMFLLAYARTPKGRVPVLGLPGCVMYHKASIFDLLVPRLLAGLDVTAEDVAVLGHGGFCSACPECRYPVCPFGK</sequence>
<comment type="function">
    <text evidence="1">Catalyzes the insertion of molybdate into adenylated molybdopterin with the concomitant release of AMP.</text>
</comment>
<dbReference type="CDD" id="cd03522">
    <property type="entry name" value="MoeA_like"/>
    <property type="match status" value="1"/>
</dbReference>
<reference evidence="4" key="1">
    <citation type="submission" date="2016-02" db="EMBL/GenBank/DDBJ databases">
        <authorList>
            <person name="Holder M.E."/>
            <person name="Ajami N.J."/>
            <person name="Petrosino J.F."/>
        </authorList>
    </citation>
    <scope>NUCLEOTIDE SEQUENCE [LARGE SCALE GENOMIC DNA]</scope>
    <source>
        <strain evidence="4">CCUG 45958</strain>
    </source>
</reference>
<dbReference type="SUPFAM" id="SSF53218">
    <property type="entry name" value="Molybdenum cofactor biosynthesis proteins"/>
    <property type="match status" value="1"/>
</dbReference>
<protein>
    <recommendedName>
        <fullName evidence="1">Molybdopterin molybdenumtransferase</fullName>
        <ecNumber evidence="1">2.10.1.1</ecNumber>
    </recommendedName>
</protein>
<keyword evidence="1" id="KW-0808">Transferase</keyword>
<dbReference type="Proteomes" id="UP000069241">
    <property type="component" value="Chromosome"/>
</dbReference>
<dbReference type="UniPathway" id="UPA00344"/>
<evidence type="ECO:0000313" key="4">
    <source>
        <dbReference type="Proteomes" id="UP000069241"/>
    </source>
</evidence>
<dbReference type="PANTHER" id="PTHR10192:SF28">
    <property type="entry name" value="MOLYBDOPTERIN MOLYBDENUMTRANSFERASE"/>
    <property type="match status" value="1"/>
</dbReference>
<dbReference type="InterPro" id="IPR036425">
    <property type="entry name" value="MoaB/Mog-like_dom_sf"/>
</dbReference>
<evidence type="ECO:0000259" key="2">
    <source>
        <dbReference type="SMART" id="SM00852"/>
    </source>
</evidence>
<dbReference type="KEGG" id="dfi:AXF13_03435"/>
<gene>
    <name evidence="3" type="ORF">AXF13_03435</name>
</gene>
<keyword evidence="1" id="KW-0460">Magnesium</keyword>
<name>A0A120KMW3_9BACT</name>
<dbReference type="EC" id="2.10.1.1" evidence="1"/>
<keyword evidence="4" id="KW-1185">Reference proteome</keyword>
<dbReference type="STRING" id="44742.AXF13_03435"/>
<evidence type="ECO:0000256" key="1">
    <source>
        <dbReference type="RuleBase" id="RU365090"/>
    </source>
</evidence>
<dbReference type="GO" id="GO:0005829">
    <property type="term" value="C:cytosol"/>
    <property type="evidence" value="ECO:0007669"/>
    <property type="project" value="TreeGrafter"/>
</dbReference>
<dbReference type="GO" id="GO:0046872">
    <property type="term" value="F:metal ion binding"/>
    <property type="evidence" value="ECO:0007669"/>
    <property type="project" value="UniProtKB-UniRule"/>
</dbReference>
<keyword evidence="1" id="KW-0500">Molybdenum</keyword>
<dbReference type="GO" id="GO:0006777">
    <property type="term" value="P:Mo-molybdopterin cofactor biosynthetic process"/>
    <property type="evidence" value="ECO:0007669"/>
    <property type="project" value="UniProtKB-UniRule"/>
</dbReference>
<keyword evidence="1" id="KW-0479">Metal-binding</keyword>